<dbReference type="InterPro" id="IPR006600">
    <property type="entry name" value="HTH_CenpB_DNA-bd_dom"/>
</dbReference>
<sequence>MAAPLPPEQHKQVRTTFTNAQRLEICAYKEQNPSVTQSQLATWAQETFELPRKPSQAMISKLLKRKLDLENMTTEELVCKSRRTVRFPKLDVALARWVAFCEESGVPVTGESIRVKAARFAEILEIDTPLTFSNGWLYKFNERHGFGGQRATKDSKESMEQAAGEVLQRLRDFEPRDVFSMDEMGLLFTMFPDRNRTWGAKRLTIGLTCNSDGSEKLPPLFIGKAEKPRGFTNSTALEMNYLHNANGLMTREIFSKWLKDVDSRFREQQRKCLLVVDSVAIHAGFDAGGLSNVEVIFLPPGTPVSFQPLAAGIVPAFKKRYRRRQIQHALDQLDADADVNTVARFDSVGVKQAMSWCIECWNAVPSVVIRSSWHEAGLVPTENVDIELRREEDAISEELSLMLSWLHVAHPLTVEDLVSLPEESVIMDVPTDEDFCTFVESVRVASQQPVPKAAVVDGDLSVEELKEHLKWIAKLLIYADEKGVSAESVSGMRVLQRDFRDKLNKKQFGRN</sequence>
<dbReference type="Proteomes" id="UP001259832">
    <property type="component" value="Unassembled WGS sequence"/>
</dbReference>
<accession>A0AAD9GSY3</accession>
<dbReference type="PROSITE" id="PS51253">
    <property type="entry name" value="HTH_CENPB"/>
    <property type="match status" value="1"/>
</dbReference>
<dbReference type="Pfam" id="PF03184">
    <property type="entry name" value="DDE_1"/>
    <property type="match status" value="1"/>
</dbReference>
<dbReference type="InterPro" id="IPR050863">
    <property type="entry name" value="CenT-Element_Derived"/>
</dbReference>
<name>A0AAD9GSY3_9STRA</name>
<organism evidence="3 4">
    <name type="scientific">Phytophthora citrophthora</name>
    <dbReference type="NCBI Taxonomy" id="4793"/>
    <lineage>
        <taxon>Eukaryota</taxon>
        <taxon>Sar</taxon>
        <taxon>Stramenopiles</taxon>
        <taxon>Oomycota</taxon>
        <taxon>Peronosporomycetes</taxon>
        <taxon>Peronosporales</taxon>
        <taxon>Peronosporaceae</taxon>
        <taxon>Phytophthora</taxon>
    </lineage>
</organism>
<dbReference type="PANTHER" id="PTHR19303:SF73">
    <property type="entry name" value="PROTEIN PDC2"/>
    <property type="match status" value="1"/>
</dbReference>
<dbReference type="Gene3D" id="1.10.10.60">
    <property type="entry name" value="Homeodomain-like"/>
    <property type="match status" value="2"/>
</dbReference>
<proteinExistence type="predicted"/>
<evidence type="ECO:0000259" key="2">
    <source>
        <dbReference type="PROSITE" id="PS51253"/>
    </source>
</evidence>
<gene>
    <name evidence="3" type="ORF">P3T76_004157</name>
</gene>
<dbReference type="InterPro" id="IPR004875">
    <property type="entry name" value="DDE_SF_endonuclease_dom"/>
</dbReference>
<dbReference type="PANTHER" id="PTHR19303">
    <property type="entry name" value="TRANSPOSON"/>
    <property type="match status" value="1"/>
</dbReference>
<evidence type="ECO:0000313" key="4">
    <source>
        <dbReference type="Proteomes" id="UP001259832"/>
    </source>
</evidence>
<evidence type="ECO:0000313" key="3">
    <source>
        <dbReference type="EMBL" id="KAK1944245.1"/>
    </source>
</evidence>
<keyword evidence="4" id="KW-1185">Reference proteome</keyword>
<dbReference type="Pfam" id="PF03221">
    <property type="entry name" value="HTH_Tnp_Tc5"/>
    <property type="match status" value="1"/>
</dbReference>
<dbReference type="SMART" id="SM00674">
    <property type="entry name" value="CENPB"/>
    <property type="match status" value="1"/>
</dbReference>
<evidence type="ECO:0000256" key="1">
    <source>
        <dbReference type="ARBA" id="ARBA00023125"/>
    </source>
</evidence>
<protein>
    <submittedName>
        <fullName evidence="3">Tigger transposable element-derived protein 6</fullName>
    </submittedName>
</protein>
<keyword evidence="1" id="KW-0238">DNA-binding</keyword>
<dbReference type="InterPro" id="IPR009057">
    <property type="entry name" value="Homeodomain-like_sf"/>
</dbReference>
<dbReference type="AlphaFoldDB" id="A0AAD9GSY3"/>
<feature type="domain" description="HTH CENPB-type" evidence="2">
    <location>
        <begin position="78"/>
        <end position="150"/>
    </location>
</feature>
<dbReference type="GO" id="GO:0005634">
    <property type="term" value="C:nucleus"/>
    <property type="evidence" value="ECO:0007669"/>
    <property type="project" value="TreeGrafter"/>
</dbReference>
<dbReference type="SUPFAM" id="SSF46689">
    <property type="entry name" value="Homeodomain-like"/>
    <property type="match status" value="1"/>
</dbReference>
<dbReference type="EMBL" id="JASMQC010000006">
    <property type="protein sequence ID" value="KAK1944245.1"/>
    <property type="molecule type" value="Genomic_DNA"/>
</dbReference>
<reference evidence="3" key="1">
    <citation type="submission" date="2023-08" db="EMBL/GenBank/DDBJ databases">
        <title>Reference Genome Resource for the Citrus Pathogen Phytophthora citrophthora.</title>
        <authorList>
            <person name="Moller H."/>
            <person name="Coetzee B."/>
            <person name="Rose L.J."/>
            <person name="Van Niekerk J.M."/>
        </authorList>
    </citation>
    <scope>NUCLEOTIDE SEQUENCE</scope>
    <source>
        <strain evidence="3">STE-U-9442</strain>
    </source>
</reference>
<comment type="caution">
    <text evidence="3">The sequence shown here is derived from an EMBL/GenBank/DDBJ whole genome shotgun (WGS) entry which is preliminary data.</text>
</comment>
<dbReference type="GO" id="GO:0003677">
    <property type="term" value="F:DNA binding"/>
    <property type="evidence" value="ECO:0007669"/>
    <property type="project" value="UniProtKB-KW"/>
</dbReference>